<dbReference type="RefSeq" id="WP_345332389.1">
    <property type="nucleotide sequence ID" value="NZ_BAABJZ010000003.1"/>
</dbReference>
<reference evidence="6" key="1">
    <citation type="journal article" date="2019" name="Int. J. Syst. Evol. Microbiol.">
        <title>The Global Catalogue of Microorganisms (GCM) 10K type strain sequencing project: providing services to taxonomists for standard genome sequencing and annotation.</title>
        <authorList>
            <consortium name="The Broad Institute Genomics Platform"/>
            <consortium name="The Broad Institute Genome Sequencing Center for Infectious Disease"/>
            <person name="Wu L."/>
            <person name="Ma J."/>
        </authorList>
    </citation>
    <scope>NUCLEOTIDE SEQUENCE [LARGE SCALE GENOMIC DNA]</scope>
    <source>
        <strain evidence="6">JCM 18401</strain>
    </source>
</reference>
<name>A0ABP9EA33_9GAMM</name>
<keyword evidence="4" id="KW-0472">Membrane</keyword>
<comment type="caution">
    <text evidence="5">The sequence shown here is derived from an EMBL/GenBank/DDBJ whole genome shotgun (WGS) entry which is preliminary data.</text>
</comment>
<dbReference type="InterPro" id="IPR038261">
    <property type="entry name" value="GPP34-like_sf"/>
</dbReference>
<evidence type="ECO:0008006" key="7">
    <source>
        <dbReference type="Google" id="ProtNLM"/>
    </source>
</evidence>
<keyword evidence="6" id="KW-1185">Reference proteome</keyword>
<dbReference type="Pfam" id="PF05719">
    <property type="entry name" value="GPP34"/>
    <property type="match status" value="1"/>
</dbReference>
<dbReference type="Gene3D" id="1.10.3630.10">
    <property type="entry name" value="yeast vps74-n-term truncation variant domain like"/>
    <property type="match status" value="1"/>
</dbReference>
<evidence type="ECO:0000256" key="4">
    <source>
        <dbReference type="ARBA" id="ARBA00023136"/>
    </source>
</evidence>
<sequence length="231" mass="25689">MIMPLYQSYLLLALHDEKGSSQTMHLELGLATAIIAQLIYQKQIILDCAHKPTLSLEAHSDDPLIARSLDHLRQHQEPSRGWWAQFGETQSLKGWIASLAEMKTLKQDAVTLLCDANILQRRERSLLFVFSRTTFPERNPQPEQALLARLRDAIEGDHVLQDAEISILLALLKATGLMQPVFGDSAERRADRIDALIQDLPSGQAAQELIAAIEAALLVTVILPTVISTTQ</sequence>
<proteinExistence type="predicted"/>
<evidence type="ECO:0000313" key="5">
    <source>
        <dbReference type="EMBL" id="GAA4872784.1"/>
    </source>
</evidence>
<accession>A0ABP9EA33</accession>
<evidence type="ECO:0000256" key="1">
    <source>
        <dbReference type="ARBA" id="ARBA00004255"/>
    </source>
</evidence>
<keyword evidence="3" id="KW-0446">Lipid-binding</keyword>
<evidence type="ECO:0000256" key="2">
    <source>
        <dbReference type="ARBA" id="ARBA00023034"/>
    </source>
</evidence>
<dbReference type="Proteomes" id="UP001499988">
    <property type="component" value="Unassembled WGS sequence"/>
</dbReference>
<evidence type="ECO:0000313" key="6">
    <source>
        <dbReference type="Proteomes" id="UP001499988"/>
    </source>
</evidence>
<protein>
    <recommendedName>
        <fullName evidence="7">GPP34 family phosphoprotein</fullName>
    </recommendedName>
</protein>
<comment type="subcellular location">
    <subcellularLocation>
        <location evidence="1">Golgi apparatus membrane</location>
        <topology evidence="1">Peripheral membrane protein</topology>
        <orientation evidence="1">Cytoplasmic side</orientation>
    </subcellularLocation>
</comment>
<gene>
    <name evidence="5" type="ORF">GCM10023333_02010</name>
</gene>
<evidence type="ECO:0000256" key="3">
    <source>
        <dbReference type="ARBA" id="ARBA00023121"/>
    </source>
</evidence>
<organism evidence="5 6">
    <name type="scientific">Ferrimonas pelagia</name>
    <dbReference type="NCBI Taxonomy" id="1177826"/>
    <lineage>
        <taxon>Bacteria</taxon>
        <taxon>Pseudomonadati</taxon>
        <taxon>Pseudomonadota</taxon>
        <taxon>Gammaproteobacteria</taxon>
        <taxon>Alteromonadales</taxon>
        <taxon>Ferrimonadaceae</taxon>
        <taxon>Ferrimonas</taxon>
    </lineage>
</organism>
<dbReference type="EMBL" id="BAABJZ010000003">
    <property type="protein sequence ID" value="GAA4872784.1"/>
    <property type="molecule type" value="Genomic_DNA"/>
</dbReference>
<keyword evidence="2" id="KW-0333">Golgi apparatus</keyword>
<dbReference type="InterPro" id="IPR008628">
    <property type="entry name" value="GPP34-like"/>
</dbReference>